<organism evidence="3 4">
    <name type="scientific">Dacryopinax primogenitus (strain DJM 731)</name>
    <name type="common">Brown rot fungus</name>
    <dbReference type="NCBI Taxonomy" id="1858805"/>
    <lineage>
        <taxon>Eukaryota</taxon>
        <taxon>Fungi</taxon>
        <taxon>Dikarya</taxon>
        <taxon>Basidiomycota</taxon>
        <taxon>Agaricomycotina</taxon>
        <taxon>Dacrymycetes</taxon>
        <taxon>Dacrymycetales</taxon>
        <taxon>Dacrymycetaceae</taxon>
        <taxon>Dacryopinax</taxon>
    </lineage>
</organism>
<feature type="compositionally biased region" description="Basic and acidic residues" evidence="1">
    <location>
        <begin position="73"/>
        <end position="83"/>
    </location>
</feature>
<feature type="compositionally biased region" description="Basic and acidic residues" evidence="1">
    <location>
        <begin position="43"/>
        <end position="52"/>
    </location>
</feature>
<dbReference type="GeneID" id="63689167"/>
<protein>
    <submittedName>
        <fullName evidence="3">Uncharacterized protein</fullName>
    </submittedName>
</protein>
<proteinExistence type="predicted"/>
<accession>M5FNB9</accession>
<keyword evidence="2" id="KW-1133">Transmembrane helix</keyword>
<dbReference type="AlphaFoldDB" id="M5FNB9"/>
<feature type="compositionally biased region" description="Basic and acidic residues" evidence="1">
    <location>
        <begin position="1"/>
        <end position="11"/>
    </location>
</feature>
<dbReference type="RefSeq" id="XP_040624073.1">
    <property type="nucleotide sequence ID" value="XM_040774105.1"/>
</dbReference>
<dbReference type="HOGENOM" id="CLU_946723_0_0_1"/>
<evidence type="ECO:0000256" key="1">
    <source>
        <dbReference type="SAM" id="MobiDB-lite"/>
    </source>
</evidence>
<keyword evidence="4" id="KW-1185">Reference proteome</keyword>
<reference evidence="3 4" key="1">
    <citation type="journal article" date="2012" name="Science">
        <title>The Paleozoic origin of enzymatic lignin decomposition reconstructed from 31 fungal genomes.</title>
        <authorList>
            <person name="Floudas D."/>
            <person name="Binder M."/>
            <person name="Riley R."/>
            <person name="Barry K."/>
            <person name="Blanchette R.A."/>
            <person name="Henrissat B."/>
            <person name="Martinez A.T."/>
            <person name="Otillar R."/>
            <person name="Spatafora J.W."/>
            <person name="Yadav J.S."/>
            <person name="Aerts A."/>
            <person name="Benoit I."/>
            <person name="Boyd A."/>
            <person name="Carlson A."/>
            <person name="Copeland A."/>
            <person name="Coutinho P.M."/>
            <person name="de Vries R.P."/>
            <person name="Ferreira P."/>
            <person name="Findley K."/>
            <person name="Foster B."/>
            <person name="Gaskell J."/>
            <person name="Glotzer D."/>
            <person name="Gorecki P."/>
            <person name="Heitman J."/>
            <person name="Hesse C."/>
            <person name="Hori C."/>
            <person name="Igarashi K."/>
            <person name="Jurgens J.A."/>
            <person name="Kallen N."/>
            <person name="Kersten P."/>
            <person name="Kohler A."/>
            <person name="Kuees U."/>
            <person name="Kumar T.K.A."/>
            <person name="Kuo A."/>
            <person name="LaButti K."/>
            <person name="Larrondo L.F."/>
            <person name="Lindquist E."/>
            <person name="Ling A."/>
            <person name="Lombard V."/>
            <person name="Lucas S."/>
            <person name="Lundell T."/>
            <person name="Martin R."/>
            <person name="McLaughlin D.J."/>
            <person name="Morgenstern I."/>
            <person name="Morin E."/>
            <person name="Murat C."/>
            <person name="Nagy L.G."/>
            <person name="Nolan M."/>
            <person name="Ohm R.A."/>
            <person name="Patyshakuliyeva A."/>
            <person name="Rokas A."/>
            <person name="Ruiz-Duenas F.J."/>
            <person name="Sabat G."/>
            <person name="Salamov A."/>
            <person name="Samejima M."/>
            <person name="Schmutz J."/>
            <person name="Slot J.C."/>
            <person name="St John F."/>
            <person name="Stenlid J."/>
            <person name="Sun H."/>
            <person name="Sun S."/>
            <person name="Syed K."/>
            <person name="Tsang A."/>
            <person name="Wiebenga A."/>
            <person name="Young D."/>
            <person name="Pisabarro A."/>
            <person name="Eastwood D.C."/>
            <person name="Martin F."/>
            <person name="Cullen D."/>
            <person name="Grigoriev I.V."/>
            <person name="Hibbett D.S."/>
        </authorList>
    </citation>
    <scope>NUCLEOTIDE SEQUENCE [LARGE SCALE GENOMIC DNA]</scope>
    <source>
        <strain evidence="3 4">DJM-731 SS1</strain>
    </source>
</reference>
<feature type="compositionally biased region" description="Acidic residues" evidence="1">
    <location>
        <begin position="26"/>
        <end position="36"/>
    </location>
</feature>
<dbReference type="EMBL" id="JH795878">
    <property type="protein sequence ID" value="EJT97175.1"/>
    <property type="molecule type" value="Genomic_DNA"/>
</dbReference>
<gene>
    <name evidence="3" type="ORF">DACRYDRAFT_25289</name>
</gene>
<evidence type="ECO:0000313" key="3">
    <source>
        <dbReference type="EMBL" id="EJT97175.1"/>
    </source>
</evidence>
<evidence type="ECO:0000313" key="4">
    <source>
        <dbReference type="Proteomes" id="UP000030653"/>
    </source>
</evidence>
<name>M5FNB9_DACPD</name>
<evidence type="ECO:0000256" key="2">
    <source>
        <dbReference type="SAM" id="Phobius"/>
    </source>
</evidence>
<keyword evidence="2" id="KW-0472">Membrane</keyword>
<dbReference type="Proteomes" id="UP000030653">
    <property type="component" value="Unassembled WGS sequence"/>
</dbReference>
<keyword evidence="2" id="KW-0812">Transmembrane</keyword>
<feature type="transmembrane region" description="Helical" evidence="2">
    <location>
        <begin position="267"/>
        <end position="289"/>
    </location>
</feature>
<sequence length="294" mass="32355">MARALNSHDESTPPVIPSSRPTTPDLSDDTSDEDADSLGTESDVPKEGESDHLLLLPQLRRTQGYGNLRARSKRDALALHSDSDSGYVELDDVVRSPDCPLSPIPKEETRSLPILDGSYYPDIFPVTDTSEDFVDSSPSTPDDFPFTSLDPNPAPSSYDDDDPGSPLPDLPDYPRPEDFAAGEEGLVYITLPCRVHISGSMSLSTDPYSEDGGVTSYELEHEYLEMMQEEQTARVDDDDADADDDDDDELTQLEQLEQLEQEGPSAAWSRFTLVLLALAVFILLGAVLLPRERF</sequence>
<feature type="region of interest" description="Disordered" evidence="1">
    <location>
        <begin position="1"/>
        <end position="178"/>
    </location>
</feature>